<evidence type="ECO:0000256" key="1">
    <source>
        <dbReference type="ARBA" id="ARBA00000085"/>
    </source>
</evidence>
<keyword evidence="5" id="KW-0547">Nucleotide-binding</keyword>
<reference evidence="10 11" key="1">
    <citation type="journal article" date="2019" name="Nat. Microbiol.">
        <title>Mediterranean grassland soil C-N compound turnover is dependent on rainfall and depth, and is mediated by genomically divergent microorganisms.</title>
        <authorList>
            <person name="Diamond S."/>
            <person name="Andeer P.F."/>
            <person name="Li Z."/>
            <person name="Crits-Christoph A."/>
            <person name="Burstein D."/>
            <person name="Anantharaman K."/>
            <person name="Lane K.R."/>
            <person name="Thomas B.C."/>
            <person name="Pan C."/>
            <person name="Northen T.R."/>
            <person name="Banfield J.F."/>
        </authorList>
    </citation>
    <scope>NUCLEOTIDE SEQUENCE [LARGE SCALE GENOMIC DNA]</scope>
    <source>
        <strain evidence="10">NP_3</strain>
    </source>
</reference>
<dbReference type="EC" id="2.7.13.3" evidence="2"/>
<comment type="catalytic activity">
    <reaction evidence="1">
        <text>ATP + protein L-histidine = ADP + protein N-phospho-L-histidine.</text>
        <dbReference type="EC" id="2.7.13.3"/>
    </reaction>
</comment>
<dbReference type="Gene3D" id="3.30.450.40">
    <property type="match status" value="2"/>
</dbReference>
<dbReference type="InterPro" id="IPR029016">
    <property type="entry name" value="GAF-like_dom_sf"/>
</dbReference>
<dbReference type="InterPro" id="IPR005467">
    <property type="entry name" value="His_kinase_dom"/>
</dbReference>
<evidence type="ECO:0000313" key="10">
    <source>
        <dbReference type="EMBL" id="TMI91190.1"/>
    </source>
</evidence>
<evidence type="ECO:0000256" key="5">
    <source>
        <dbReference type="ARBA" id="ARBA00022741"/>
    </source>
</evidence>
<feature type="compositionally biased region" description="Basic and acidic residues" evidence="8">
    <location>
        <begin position="136"/>
        <end position="145"/>
    </location>
</feature>
<feature type="compositionally biased region" description="Basic and acidic residues" evidence="8">
    <location>
        <begin position="75"/>
        <end position="89"/>
    </location>
</feature>
<dbReference type="GO" id="GO:0005524">
    <property type="term" value="F:ATP binding"/>
    <property type="evidence" value="ECO:0007669"/>
    <property type="project" value="UniProtKB-KW"/>
</dbReference>
<dbReference type="Pfam" id="PF02518">
    <property type="entry name" value="HATPase_c"/>
    <property type="match status" value="1"/>
</dbReference>
<feature type="domain" description="Histidine kinase" evidence="9">
    <location>
        <begin position="484"/>
        <end position="677"/>
    </location>
</feature>
<dbReference type="SUPFAM" id="SSF55874">
    <property type="entry name" value="ATPase domain of HSP90 chaperone/DNA topoisomerase II/histidine kinase"/>
    <property type="match status" value="1"/>
</dbReference>
<feature type="compositionally biased region" description="Low complexity" evidence="8">
    <location>
        <begin position="35"/>
        <end position="44"/>
    </location>
</feature>
<evidence type="ECO:0000313" key="11">
    <source>
        <dbReference type="Proteomes" id="UP000318509"/>
    </source>
</evidence>
<dbReference type="InterPro" id="IPR011102">
    <property type="entry name" value="Sig_transdc_His_kinase_HWE"/>
</dbReference>
<dbReference type="AlphaFoldDB" id="A0A537K625"/>
<dbReference type="GO" id="GO:0004673">
    <property type="term" value="F:protein histidine kinase activity"/>
    <property type="evidence" value="ECO:0007669"/>
    <property type="project" value="UniProtKB-EC"/>
</dbReference>
<dbReference type="PROSITE" id="PS50109">
    <property type="entry name" value="HIS_KIN"/>
    <property type="match status" value="1"/>
</dbReference>
<dbReference type="InterPro" id="IPR003018">
    <property type="entry name" value="GAF"/>
</dbReference>
<dbReference type="SUPFAM" id="SSF55781">
    <property type="entry name" value="GAF domain-like"/>
    <property type="match status" value="2"/>
</dbReference>
<evidence type="ECO:0000256" key="8">
    <source>
        <dbReference type="SAM" id="MobiDB-lite"/>
    </source>
</evidence>
<dbReference type="PANTHER" id="PTHR41523:SF8">
    <property type="entry name" value="ETHYLENE RESPONSE SENSOR PROTEIN"/>
    <property type="match status" value="1"/>
</dbReference>
<dbReference type="Gene3D" id="3.30.565.10">
    <property type="entry name" value="Histidine kinase-like ATPase, C-terminal domain"/>
    <property type="match status" value="1"/>
</dbReference>
<comment type="caution">
    <text evidence="10">The sequence shown here is derived from an EMBL/GenBank/DDBJ whole genome shotgun (WGS) entry which is preliminary data.</text>
</comment>
<evidence type="ECO:0000256" key="4">
    <source>
        <dbReference type="ARBA" id="ARBA00022679"/>
    </source>
</evidence>
<feature type="region of interest" description="Disordered" evidence="8">
    <location>
        <begin position="1"/>
        <end position="145"/>
    </location>
</feature>
<dbReference type="EMBL" id="VBAK01000102">
    <property type="protein sequence ID" value="TMI91190.1"/>
    <property type="molecule type" value="Genomic_DNA"/>
</dbReference>
<sequence>MGQRQEEDRGRVPGREGDRVSQSGSDRRHGGGPPQGHRGSGPQPADQGDEPRQPPRGAGGHCPAGVGRARRHRDRGAPADGRGRGDEPPARGGPSGHRSGRPHAVPIGRSKGAHRGEAVTAAPRSQIPPSSPARGSDARDQLARKAAEISALREISRTISEATDLDSTLTLITRKTAEVMRVDSCSIYLLDTPGEYLVLKATTGLAQEAVGRARLRQGEGLTGWAAQSRQAVASTNAASDPRFKYLPETQETLFQSLLAVPLATGGKVLGAINVQTTGTHEYAEDEVELLSIIADLASGALEKARLYDDMRRQIMELSTLAEVSETLTSPLYLEQILRLLVEMAARVFDAPLCTLMLLDGDELVPAASHPEGPKPRIRQPLREGQGIPGLAAASGQPVMSPDLATDPRFHAYELPGGVYAPHVRSALAVPLRVRERTLGVVSCYTDRRHVFTQAEVNLLQTLANQTALAIENAGLVVKSAMVREMHHRVKNNLQMIAMLLRLQMRDGREVSGREVLTETINRILSIAAVHEILAAEGLRQVTVRTMLERVVQTVTQTMAPPTFAFDARVEGDDLSLPSRQATSLALVVNELLQNALEHAFPGRPAGRVAITLTQSPDAIRVEVRDDGVGLPEGFSPGRSADLGLQIVQTLVRDDLKGQFSMTTSRGVRAVITMPRPAGS</sequence>
<feature type="compositionally biased region" description="Basic and acidic residues" evidence="8">
    <location>
        <begin position="1"/>
        <end position="29"/>
    </location>
</feature>
<dbReference type="SMART" id="SM00065">
    <property type="entry name" value="GAF"/>
    <property type="match status" value="2"/>
</dbReference>
<dbReference type="Pfam" id="PF07568">
    <property type="entry name" value="HisKA_2"/>
    <property type="match status" value="1"/>
</dbReference>
<proteinExistence type="predicted"/>
<dbReference type="InterPro" id="IPR003594">
    <property type="entry name" value="HATPase_dom"/>
</dbReference>
<gene>
    <name evidence="10" type="ORF">E6H00_04605</name>
</gene>
<evidence type="ECO:0000256" key="6">
    <source>
        <dbReference type="ARBA" id="ARBA00022777"/>
    </source>
</evidence>
<dbReference type="Pfam" id="PF01590">
    <property type="entry name" value="GAF"/>
    <property type="match status" value="1"/>
</dbReference>
<organism evidence="10 11">
    <name type="scientific">Candidatus Segetimicrobium genomatis</name>
    <dbReference type="NCBI Taxonomy" id="2569760"/>
    <lineage>
        <taxon>Bacteria</taxon>
        <taxon>Bacillati</taxon>
        <taxon>Candidatus Sysuimicrobiota</taxon>
        <taxon>Candidatus Sysuimicrobiia</taxon>
        <taxon>Candidatus Sysuimicrobiales</taxon>
        <taxon>Candidatus Segetimicrobiaceae</taxon>
        <taxon>Candidatus Segetimicrobium</taxon>
    </lineage>
</organism>
<evidence type="ECO:0000259" key="9">
    <source>
        <dbReference type="PROSITE" id="PS50109"/>
    </source>
</evidence>
<dbReference type="InterPro" id="IPR011495">
    <property type="entry name" value="Sig_transdc_His_kin_sub2_dim/P"/>
</dbReference>
<protein>
    <recommendedName>
        <fullName evidence="2">histidine kinase</fullName>
        <ecNumber evidence="2">2.7.13.3</ecNumber>
    </recommendedName>
</protein>
<dbReference type="Pfam" id="PF13185">
    <property type="entry name" value="GAF_2"/>
    <property type="match status" value="1"/>
</dbReference>
<name>A0A537K625_9BACT</name>
<keyword evidence="4" id="KW-0808">Transferase</keyword>
<dbReference type="SMART" id="SM00387">
    <property type="entry name" value="HATPase_c"/>
    <property type="match status" value="1"/>
</dbReference>
<keyword evidence="6" id="KW-0418">Kinase</keyword>
<evidence type="ECO:0000256" key="2">
    <source>
        <dbReference type="ARBA" id="ARBA00012438"/>
    </source>
</evidence>
<dbReference type="SMART" id="SM00911">
    <property type="entry name" value="HWE_HK"/>
    <property type="match status" value="1"/>
</dbReference>
<evidence type="ECO:0000256" key="3">
    <source>
        <dbReference type="ARBA" id="ARBA00022553"/>
    </source>
</evidence>
<keyword evidence="7" id="KW-0067">ATP-binding</keyword>
<evidence type="ECO:0000256" key="7">
    <source>
        <dbReference type="ARBA" id="ARBA00022840"/>
    </source>
</evidence>
<dbReference type="PANTHER" id="PTHR41523">
    <property type="entry name" value="TWO-COMPONENT SYSTEM SENSOR PROTEIN"/>
    <property type="match status" value="1"/>
</dbReference>
<keyword evidence="3" id="KW-0597">Phosphoprotein</keyword>
<accession>A0A537K625</accession>
<dbReference type="InterPro" id="IPR036890">
    <property type="entry name" value="HATPase_C_sf"/>
</dbReference>
<dbReference type="Proteomes" id="UP000318509">
    <property type="component" value="Unassembled WGS sequence"/>
</dbReference>